<dbReference type="PANTHER" id="PTHR23022">
    <property type="entry name" value="TRANSPOSABLE ELEMENT-RELATED"/>
    <property type="match status" value="1"/>
</dbReference>
<dbReference type="Pfam" id="PF01498">
    <property type="entry name" value="HTH_Tnp_Tc3_2"/>
    <property type="match status" value="1"/>
</dbReference>
<comment type="subcellular location">
    <subcellularLocation>
        <location evidence="1">Nucleus</location>
    </subcellularLocation>
</comment>
<dbReference type="InterPro" id="IPR002492">
    <property type="entry name" value="Transposase_Tc1-like"/>
</dbReference>
<dbReference type="GO" id="GO:0003677">
    <property type="term" value="F:DNA binding"/>
    <property type="evidence" value="ECO:0007669"/>
    <property type="project" value="InterPro"/>
</dbReference>
<dbReference type="AlphaFoldDB" id="A0A8X6RFH6"/>
<evidence type="ECO:0000313" key="5">
    <source>
        <dbReference type="Proteomes" id="UP000887159"/>
    </source>
</evidence>
<dbReference type="GO" id="GO:0015074">
    <property type="term" value="P:DNA integration"/>
    <property type="evidence" value="ECO:0007669"/>
    <property type="project" value="InterPro"/>
</dbReference>
<organism evidence="4 5">
    <name type="scientific">Trichonephila clavipes</name>
    <name type="common">Golden silk orbweaver</name>
    <name type="synonym">Nephila clavipes</name>
    <dbReference type="NCBI Taxonomy" id="2585209"/>
    <lineage>
        <taxon>Eukaryota</taxon>
        <taxon>Metazoa</taxon>
        <taxon>Ecdysozoa</taxon>
        <taxon>Arthropoda</taxon>
        <taxon>Chelicerata</taxon>
        <taxon>Arachnida</taxon>
        <taxon>Araneae</taxon>
        <taxon>Araneomorphae</taxon>
        <taxon>Entelegynae</taxon>
        <taxon>Araneoidea</taxon>
        <taxon>Nephilidae</taxon>
        <taxon>Trichonephila</taxon>
    </lineage>
</organism>
<name>A0A8X6RFH6_TRICX</name>
<dbReference type="InterPro" id="IPR052338">
    <property type="entry name" value="Transposase_5"/>
</dbReference>
<dbReference type="InterPro" id="IPR036397">
    <property type="entry name" value="RNaseH_sf"/>
</dbReference>
<dbReference type="PANTHER" id="PTHR23022:SF135">
    <property type="entry name" value="SI:DKEY-77F5.3"/>
    <property type="match status" value="1"/>
</dbReference>
<gene>
    <name evidence="4" type="primary">X975_01565</name>
    <name evidence="4" type="ORF">TNCV_2659681</name>
</gene>
<keyword evidence="5" id="KW-1185">Reference proteome</keyword>
<dbReference type="InterPro" id="IPR038717">
    <property type="entry name" value="Tc1-like_DDE_dom"/>
</dbReference>
<protein>
    <submittedName>
        <fullName evidence="4">Transposable element Tcb2 transposase</fullName>
    </submittedName>
</protein>
<evidence type="ECO:0000256" key="1">
    <source>
        <dbReference type="ARBA" id="ARBA00004123"/>
    </source>
</evidence>
<dbReference type="SUPFAM" id="SSF46689">
    <property type="entry name" value="Homeodomain-like"/>
    <property type="match status" value="1"/>
</dbReference>
<dbReference type="Proteomes" id="UP000887159">
    <property type="component" value="Unassembled WGS sequence"/>
</dbReference>
<feature type="domain" description="Transposase Tc1-like" evidence="2">
    <location>
        <begin position="68"/>
        <end position="140"/>
    </location>
</feature>
<dbReference type="GO" id="GO:0005634">
    <property type="term" value="C:nucleus"/>
    <property type="evidence" value="ECO:0007669"/>
    <property type="project" value="UniProtKB-SubCell"/>
</dbReference>
<sequence length="281" mass="32702">MSQQRDLPESMAWRVIGRLESGQTQRSVADAVGVARSVARLWNRFQETGNVRRRPGAGRPRATTSTDDRYIQLTARRNRTENATQLQRQLLLATGRRVSSQTVRNRLHEGGLYARRPMFCIPLTPRHRAARRRWAAEHRDWEQNDCSQVLFTDESRFSLECGTRRVLVWRDRGTRNNPAFVHERSQYRRAGWMVWGGISIGGRTDLHIIRNGTLIGRRYADKILRPHVIPYAGAIRDSFVFQDDNSRPHRARLEENMLEDETIQRMEWPACSPDLNPIEHV</sequence>
<feature type="domain" description="Tc1-like transposase DDE" evidence="3">
    <location>
        <begin position="148"/>
        <end position="281"/>
    </location>
</feature>
<evidence type="ECO:0000259" key="2">
    <source>
        <dbReference type="Pfam" id="PF01498"/>
    </source>
</evidence>
<dbReference type="Pfam" id="PF13358">
    <property type="entry name" value="DDE_3"/>
    <property type="match status" value="1"/>
</dbReference>
<dbReference type="EMBL" id="BMAU01021053">
    <property type="protein sequence ID" value="GFX88557.1"/>
    <property type="molecule type" value="Genomic_DNA"/>
</dbReference>
<accession>A0A8X6RFH6</accession>
<dbReference type="Gene3D" id="3.30.420.10">
    <property type="entry name" value="Ribonuclease H-like superfamily/Ribonuclease H"/>
    <property type="match status" value="1"/>
</dbReference>
<reference evidence="4" key="1">
    <citation type="submission" date="2020-08" db="EMBL/GenBank/DDBJ databases">
        <title>Multicomponent nature underlies the extraordinary mechanical properties of spider dragline silk.</title>
        <authorList>
            <person name="Kono N."/>
            <person name="Nakamura H."/>
            <person name="Mori M."/>
            <person name="Yoshida Y."/>
            <person name="Ohtoshi R."/>
            <person name="Malay A.D."/>
            <person name="Moran D.A.P."/>
            <person name="Tomita M."/>
            <person name="Numata K."/>
            <person name="Arakawa K."/>
        </authorList>
    </citation>
    <scope>NUCLEOTIDE SEQUENCE</scope>
</reference>
<dbReference type="InterPro" id="IPR009057">
    <property type="entry name" value="Homeodomain-like_sf"/>
</dbReference>
<evidence type="ECO:0000313" key="4">
    <source>
        <dbReference type="EMBL" id="GFX88557.1"/>
    </source>
</evidence>
<proteinExistence type="predicted"/>
<dbReference type="GO" id="GO:0006313">
    <property type="term" value="P:DNA transposition"/>
    <property type="evidence" value="ECO:0007669"/>
    <property type="project" value="InterPro"/>
</dbReference>
<comment type="caution">
    <text evidence="4">The sequence shown here is derived from an EMBL/GenBank/DDBJ whole genome shotgun (WGS) entry which is preliminary data.</text>
</comment>
<evidence type="ECO:0000259" key="3">
    <source>
        <dbReference type="Pfam" id="PF13358"/>
    </source>
</evidence>